<protein>
    <submittedName>
        <fullName evidence="1">Uncharacterized protein</fullName>
    </submittedName>
</protein>
<dbReference type="Pfam" id="PF18924">
    <property type="entry name" value="DUF5674"/>
    <property type="match status" value="1"/>
</dbReference>
<dbReference type="EMBL" id="LCRH01000057">
    <property type="protein sequence ID" value="KKW31489.1"/>
    <property type="molecule type" value="Genomic_DNA"/>
</dbReference>
<name>A0A0G2AG29_9BACT</name>
<proteinExistence type="predicted"/>
<evidence type="ECO:0000313" key="2">
    <source>
        <dbReference type="Proteomes" id="UP000034054"/>
    </source>
</evidence>
<sequence>MPLQLVETTIVLAELSILASERFGDLVKAVVDIEHGSMAVGCELHVDAEQLLLRKGSRQQDLWGINLYPDAFEDLDRFVEFDSMINLRPGQGNRSRGVEDPNVREKILKIVRQKVVKN</sequence>
<dbReference type="AlphaFoldDB" id="A0A0G2AG29"/>
<evidence type="ECO:0000313" key="1">
    <source>
        <dbReference type="EMBL" id="KKW31489.1"/>
    </source>
</evidence>
<dbReference type="InterPro" id="IPR043731">
    <property type="entry name" value="DUF5674"/>
</dbReference>
<organism evidence="1 2">
    <name type="scientific">Candidatus Uhrbacteria bacterium GW2011_GWA2_52_8d</name>
    <dbReference type="NCBI Taxonomy" id="1618979"/>
    <lineage>
        <taxon>Bacteria</taxon>
        <taxon>Candidatus Uhriibacteriota</taxon>
    </lineage>
</organism>
<gene>
    <name evidence="1" type="ORF">UY76_C0057G0006</name>
</gene>
<dbReference type="Proteomes" id="UP000034054">
    <property type="component" value="Unassembled WGS sequence"/>
</dbReference>
<comment type="caution">
    <text evidence="1">The sequence shown here is derived from an EMBL/GenBank/DDBJ whole genome shotgun (WGS) entry which is preliminary data.</text>
</comment>
<reference evidence="1 2" key="1">
    <citation type="journal article" date="2015" name="Nature">
        <title>rRNA introns, odd ribosomes, and small enigmatic genomes across a large radiation of phyla.</title>
        <authorList>
            <person name="Brown C.T."/>
            <person name="Hug L.A."/>
            <person name="Thomas B.C."/>
            <person name="Sharon I."/>
            <person name="Castelle C.J."/>
            <person name="Singh A."/>
            <person name="Wilkins M.J."/>
            <person name="Williams K.H."/>
            <person name="Banfield J.F."/>
        </authorList>
    </citation>
    <scope>NUCLEOTIDE SEQUENCE [LARGE SCALE GENOMIC DNA]</scope>
</reference>
<accession>A0A0G2AG29</accession>